<dbReference type="HAMAP" id="MF_00147_B">
    <property type="entry name" value="TIM_B"/>
    <property type="match status" value="1"/>
</dbReference>
<dbReference type="EC" id="5.3.1.1" evidence="7 8"/>
<dbReference type="Proteomes" id="UP000322876">
    <property type="component" value="Unassembled WGS sequence"/>
</dbReference>
<accession>A0A5A8F7B5</accession>
<evidence type="ECO:0000256" key="5">
    <source>
        <dbReference type="ARBA" id="ARBA00023152"/>
    </source>
</evidence>
<evidence type="ECO:0000256" key="1">
    <source>
        <dbReference type="ARBA" id="ARBA00004680"/>
    </source>
</evidence>
<evidence type="ECO:0000256" key="6">
    <source>
        <dbReference type="ARBA" id="ARBA00023235"/>
    </source>
</evidence>
<reference evidence="9 10" key="1">
    <citation type="submission" date="2019-06" db="EMBL/GenBank/DDBJ databases">
        <title>Genomic insights into carbon and energy metabolism of Deferribacter autotrophicus revealed new metabolic traits in the phylum Deferribacteres.</title>
        <authorList>
            <person name="Slobodkin A.I."/>
            <person name="Slobodkina G.B."/>
            <person name="Allioux M."/>
            <person name="Alain K."/>
            <person name="Jebbar M."/>
            <person name="Shadrin V."/>
            <person name="Kublanov I.V."/>
            <person name="Toshchakov S.V."/>
            <person name="Bonch-Osmolovskaya E.A."/>
        </authorList>
    </citation>
    <scope>NUCLEOTIDE SEQUENCE [LARGE SCALE GENOMIC DNA]</scope>
    <source>
        <strain evidence="9 10">SL50</strain>
    </source>
</reference>
<comment type="pathway">
    <text evidence="7 8">Carbohydrate biosynthesis; gluconeogenesis.</text>
</comment>
<evidence type="ECO:0000256" key="7">
    <source>
        <dbReference type="HAMAP-Rule" id="MF_00147"/>
    </source>
</evidence>
<keyword evidence="6 7" id="KW-0413">Isomerase</keyword>
<dbReference type="GO" id="GO:0046166">
    <property type="term" value="P:glyceraldehyde-3-phosphate biosynthetic process"/>
    <property type="evidence" value="ECO:0007669"/>
    <property type="project" value="TreeGrafter"/>
</dbReference>
<dbReference type="GO" id="GO:0005829">
    <property type="term" value="C:cytosol"/>
    <property type="evidence" value="ECO:0007669"/>
    <property type="project" value="TreeGrafter"/>
</dbReference>
<dbReference type="InterPro" id="IPR000652">
    <property type="entry name" value="Triosephosphate_isomerase"/>
</dbReference>
<feature type="binding site" evidence="7">
    <location>
        <position position="172"/>
    </location>
    <ligand>
        <name>substrate</name>
    </ligand>
</feature>
<feature type="active site" description="Electrophile" evidence="7">
    <location>
        <position position="94"/>
    </location>
</feature>
<dbReference type="GO" id="GO:0004807">
    <property type="term" value="F:triose-phosphate isomerase activity"/>
    <property type="evidence" value="ECO:0007669"/>
    <property type="project" value="UniProtKB-UniRule"/>
</dbReference>
<dbReference type="PANTHER" id="PTHR21139">
    <property type="entry name" value="TRIOSEPHOSPHATE ISOMERASE"/>
    <property type="match status" value="1"/>
</dbReference>
<feature type="active site" description="Proton acceptor" evidence="7">
    <location>
        <position position="166"/>
    </location>
</feature>
<comment type="function">
    <text evidence="7">Involved in the gluconeogenesis. Catalyzes stereospecifically the conversion of dihydroxyacetone phosphate (DHAP) to D-glyceraldehyde-3-phosphate (G3P).</text>
</comment>
<feature type="binding site" evidence="7">
    <location>
        <position position="212"/>
    </location>
    <ligand>
        <name>substrate</name>
    </ligand>
</feature>
<comment type="pathway">
    <text evidence="1 7 8">Carbohydrate degradation; glycolysis; D-glyceraldehyde 3-phosphate from glycerone phosphate: step 1/1.</text>
</comment>
<comment type="similarity">
    <text evidence="2 7 8">Belongs to the triosephosphate isomerase family.</text>
</comment>
<comment type="subunit">
    <text evidence="7 8">Homodimer.</text>
</comment>
<dbReference type="InterPro" id="IPR035990">
    <property type="entry name" value="TIM_sf"/>
</dbReference>
<dbReference type="GO" id="GO:0006094">
    <property type="term" value="P:gluconeogenesis"/>
    <property type="evidence" value="ECO:0007669"/>
    <property type="project" value="UniProtKB-UniRule"/>
</dbReference>
<evidence type="ECO:0000313" key="10">
    <source>
        <dbReference type="Proteomes" id="UP000322876"/>
    </source>
</evidence>
<feature type="binding site" evidence="7">
    <location>
        <begin position="9"/>
        <end position="11"/>
    </location>
    <ligand>
        <name>substrate</name>
    </ligand>
</feature>
<name>A0A5A8F7B5_9BACT</name>
<evidence type="ECO:0000256" key="2">
    <source>
        <dbReference type="ARBA" id="ARBA00007422"/>
    </source>
</evidence>
<dbReference type="RefSeq" id="WP_149266729.1">
    <property type="nucleotide sequence ID" value="NZ_VFJB01000006.1"/>
</dbReference>
<gene>
    <name evidence="7" type="primary">tpiA</name>
    <name evidence="9" type="ORF">FHQ18_08420</name>
</gene>
<dbReference type="InterPro" id="IPR020861">
    <property type="entry name" value="Triosephosphate_isomerase_AS"/>
</dbReference>
<evidence type="ECO:0000256" key="8">
    <source>
        <dbReference type="RuleBase" id="RU363013"/>
    </source>
</evidence>
<dbReference type="InterPro" id="IPR013785">
    <property type="entry name" value="Aldolase_TIM"/>
</dbReference>
<keyword evidence="5 7" id="KW-0324">Glycolysis</keyword>
<dbReference type="PROSITE" id="PS00171">
    <property type="entry name" value="TIM_1"/>
    <property type="match status" value="1"/>
</dbReference>
<keyword evidence="4 7" id="KW-0963">Cytoplasm</keyword>
<dbReference type="UniPathway" id="UPA00109">
    <property type="reaction ID" value="UER00189"/>
</dbReference>
<dbReference type="OrthoDB" id="9809429at2"/>
<dbReference type="CDD" id="cd00311">
    <property type="entry name" value="TIM"/>
    <property type="match status" value="1"/>
</dbReference>
<proteinExistence type="inferred from homology"/>
<dbReference type="PANTHER" id="PTHR21139:SF42">
    <property type="entry name" value="TRIOSEPHOSPHATE ISOMERASE"/>
    <property type="match status" value="1"/>
</dbReference>
<dbReference type="SUPFAM" id="SSF51351">
    <property type="entry name" value="Triosephosphate isomerase (TIM)"/>
    <property type="match status" value="1"/>
</dbReference>
<comment type="caution">
    <text evidence="9">The sequence shown here is derived from an EMBL/GenBank/DDBJ whole genome shotgun (WGS) entry which is preliminary data.</text>
</comment>
<keyword evidence="10" id="KW-1185">Reference proteome</keyword>
<protein>
    <recommendedName>
        <fullName evidence="7 8">Triosephosphate isomerase</fullName>
        <shortName evidence="7">TIM</shortName>
        <shortName evidence="7">TPI</shortName>
        <ecNumber evidence="7 8">5.3.1.1</ecNumber>
    </recommendedName>
    <alternativeName>
        <fullName evidence="7">Triose-phosphate isomerase</fullName>
    </alternativeName>
</protein>
<dbReference type="Pfam" id="PF00121">
    <property type="entry name" value="TIM"/>
    <property type="match status" value="1"/>
</dbReference>
<dbReference type="EMBL" id="VFJB01000006">
    <property type="protein sequence ID" value="KAA0257756.1"/>
    <property type="molecule type" value="Genomic_DNA"/>
</dbReference>
<sequence length="250" mass="27354">MRKPLIVGNWKMNLTISEGVNLVNSVIDAGIDQLKVDYGFAPSFVALGEIKKYLNDSHILAAQNIYFEDSGAFTGEVSADMVISAGANCVILGHSERRHIFKESDEIINKKVRQAVDKGLNVILCVGELLEEREAGCEVETVLRQVALGLKGLNSDDMKKVVIAYEPVWAIGTGKTASKDDAETMHREIRSFVSKLYGENIANDLRILYGGSVKPENIKELMSAENVDGALVGGASLKAESFVKILKFYE</sequence>
<dbReference type="InterPro" id="IPR022896">
    <property type="entry name" value="TrioseP_Isoase_bac/euk"/>
</dbReference>
<comment type="catalytic activity">
    <reaction evidence="7 8">
        <text>D-glyceraldehyde 3-phosphate = dihydroxyacetone phosphate</text>
        <dbReference type="Rhea" id="RHEA:18585"/>
        <dbReference type="ChEBI" id="CHEBI:57642"/>
        <dbReference type="ChEBI" id="CHEBI:59776"/>
        <dbReference type="EC" id="5.3.1.1"/>
    </reaction>
</comment>
<evidence type="ECO:0000256" key="4">
    <source>
        <dbReference type="ARBA" id="ARBA00022490"/>
    </source>
</evidence>
<organism evidence="9 10">
    <name type="scientific">Deferribacter autotrophicus</name>
    <dbReference type="NCBI Taxonomy" id="500465"/>
    <lineage>
        <taxon>Bacteria</taxon>
        <taxon>Pseudomonadati</taxon>
        <taxon>Deferribacterota</taxon>
        <taxon>Deferribacteres</taxon>
        <taxon>Deferribacterales</taxon>
        <taxon>Deferribacteraceae</taxon>
        <taxon>Deferribacter</taxon>
    </lineage>
</organism>
<comment type="subcellular location">
    <subcellularLocation>
        <location evidence="7 8">Cytoplasm</location>
    </subcellularLocation>
</comment>
<dbReference type="AlphaFoldDB" id="A0A5A8F7B5"/>
<dbReference type="UniPathway" id="UPA00138"/>
<evidence type="ECO:0000256" key="3">
    <source>
        <dbReference type="ARBA" id="ARBA00022432"/>
    </source>
</evidence>
<feature type="binding site" evidence="7">
    <location>
        <begin position="233"/>
        <end position="234"/>
    </location>
    <ligand>
        <name>substrate</name>
    </ligand>
</feature>
<dbReference type="GO" id="GO:0019563">
    <property type="term" value="P:glycerol catabolic process"/>
    <property type="evidence" value="ECO:0007669"/>
    <property type="project" value="TreeGrafter"/>
</dbReference>
<evidence type="ECO:0000313" key="9">
    <source>
        <dbReference type="EMBL" id="KAA0257756.1"/>
    </source>
</evidence>
<dbReference type="GO" id="GO:0006096">
    <property type="term" value="P:glycolytic process"/>
    <property type="evidence" value="ECO:0007669"/>
    <property type="project" value="UniProtKB-UniRule"/>
</dbReference>
<dbReference type="FunFam" id="3.20.20.70:FF:000016">
    <property type="entry name" value="Triosephosphate isomerase"/>
    <property type="match status" value="1"/>
</dbReference>
<keyword evidence="3 7" id="KW-0312">Gluconeogenesis</keyword>
<dbReference type="Gene3D" id="3.20.20.70">
    <property type="entry name" value="Aldolase class I"/>
    <property type="match status" value="1"/>
</dbReference>
<dbReference type="NCBIfam" id="TIGR00419">
    <property type="entry name" value="tim"/>
    <property type="match status" value="1"/>
</dbReference>
<dbReference type="PROSITE" id="PS51440">
    <property type="entry name" value="TIM_2"/>
    <property type="match status" value="1"/>
</dbReference>